<dbReference type="AlphaFoldDB" id="A0A3E3E6P5"/>
<accession>A0A3E3E6P5</accession>
<dbReference type="EMBL" id="QUSK01000008">
    <property type="protein sequence ID" value="RGD76969.1"/>
    <property type="molecule type" value="Genomic_DNA"/>
</dbReference>
<evidence type="ECO:0008006" key="3">
    <source>
        <dbReference type="Google" id="ProtNLM"/>
    </source>
</evidence>
<evidence type="ECO:0000313" key="1">
    <source>
        <dbReference type="EMBL" id="RGD76969.1"/>
    </source>
</evidence>
<dbReference type="RefSeq" id="WP_117445938.1">
    <property type="nucleotide sequence ID" value="NZ_JBFBOW010000005.1"/>
</dbReference>
<protein>
    <recommendedName>
        <fullName evidence="3">XRE family transcriptional regulator</fullName>
    </recommendedName>
</protein>
<comment type="caution">
    <text evidence="1">The sequence shown here is derived from an EMBL/GenBank/DDBJ whole genome shotgun (WGS) entry which is preliminary data.</text>
</comment>
<dbReference type="Proteomes" id="UP000260721">
    <property type="component" value="Unassembled WGS sequence"/>
</dbReference>
<proteinExistence type="predicted"/>
<gene>
    <name evidence="1" type="ORF">DXC78_04665</name>
</gene>
<organism evidence="1 2">
    <name type="scientific">Faecalicoccus pleomorphus</name>
    <dbReference type="NCBI Taxonomy" id="1323"/>
    <lineage>
        <taxon>Bacteria</taxon>
        <taxon>Bacillati</taxon>
        <taxon>Bacillota</taxon>
        <taxon>Erysipelotrichia</taxon>
        <taxon>Erysipelotrichales</taxon>
        <taxon>Erysipelotrichaceae</taxon>
        <taxon>Faecalicoccus</taxon>
    </lineage>
</organism>
<dbReference type="Gene3D" id="1.10.260.40">
    <property type="entry name" value="lambda repressor-like DNA-binding domains"/>
    <property type="match status" value="1"/>
</dbReference>
<reference evidence="1 2" key="1">
    <citation type="submission" date="2018-08" db="EMBL/GenBank/DDBJ databases">
        <title>A genome reference for cultivated species of the human gut microbiota.</title>
        <authorList>
            <person name="Zou Y."/>
            <person name="Xue W."/>
            <person name="Luo G."/>
        </authorList>
    </citation>
    <scope>NUCLEOTIDE SEQUENCE [LARGE SCALE GENOMIC DNA]</scope>
    <source>
        <strain evidence="1 2">TF08-11</strain>
    </source>
</reference>
<dbReference type="GO" id="GO:0003677">
    <property type="term" value="F:DNA binding"/>
    <property type="evidence" value="ECO:0007669"/>
    <property type="project" value="InterPro"/>
</dbReference>
<sequence length="112" mass="13262">MSEFSEMLESYVTTKKVNKYQMAKYLSIDRSSLHKIIQGQRNAPSKDLVKHMGKYLELSPYETSELLELYSIFLVSPERYYRRKNEHSFLSSFHAQPLKIEMPGFQKSDFQI</sequence>
<evidence type="ECO:0000313" key="2">
    <source>
        <dbReference type="Proteomes" id="UP000260721"/>
    </source>
</evidence>
<dbReference type="InterPro" id="IPR010982">
    <property type="entry name" value="Lambda_DNA-bd_dom_sf"/>
</dbReference>
<name>A0A3E3E6P5_9FIRM</name>
<dbReference type="SUPFAM" id="SSF47413">
    <property type="entry name" value="lambda repressor-like DNA-binding domains"/>
    <property type="match status" value="1"/>
</dbReference>